<keyword evidence="5" id="KW-0107">Calcium channel</keyword>
<keyword evidence="12" id="KW-0472">Membrane</keyword>
<evidence type="ECO:0000256" key="2">
    <source>
        <dbReference type="ARBA" id="ARBA00006537"/>
    </source>
</evidence>
<evidence type="ECO:0000256" key="1">
    <source>
        <dbReference type="ARBA" id="ARBA00004477"/>
    </source>
</evidence>
<keyword evidence="4" id="KW-0109">Calcium transport</keyword>
<dbReference type="GO" id="GO:0005789">
    <property type="term" value="C:endoplasmic reticulum membrane"/>
    <property type="evidence" value="ECO:0007669"/>
    <property type="project" value="UniProtKB-SubCell"/>
</dbReference>
<dbReference type="Pfam" id="PF01956">
    <property type="entry name" value="EMC3_TMCO1"/>
    <property type="match status" value="1"/>
</dbReference>
<keyword evidence="6" id="KW-0812">Transmembrane</keyword>
<keyword evidence="16" id="KW-1185">Reference proteome</keyword>
<evidence type="ECO:0000256" key="5">
    <source>
        <dbReference type="ARBA" id="ARBA00022673"/>
    </source>
</evidence>
<dbReference type="GO" id="GO:0005262">
    <property type="term" value="F:calcium channel activity"/>
    <property type="evidence" value="ECO:0007669"/>
    <property type="project" value="UniProtKB-KW"/>
</dbReference>
<organism evidence="15 16">
    <name type="scientific">Cyclostephanos tholiformis</name>
    <dbReference type="NCBI Taxonomy" id="382380"/>
    <lineage>
        <taxon>Eukaryota</taxon>
        <taxon>Sar</taxon>
        <taxon>Stramenopiles</taxon>
        <taxon>Ochrophyta</taxon>
        <taxon>Bacillariophyta</taxon>
        <taxon>Coscinodiscophyceae</taxon>
        <taxon>Thalassiosirophycidae</taxon>
        <taxon>Stephanodiscales</taxon>
        <taxon>Stephanodiscaceae</taxon>
        <taxon>Cyclostephanos</taxon>
    </lineage>
</organism>
<comment type="similarity">
    <text evidence="2">Belongs to the TMCO1 family.</text>
</comment>
<reference evidence="15 16" key="1">
    <citation type="submission" date="2024-10" db="EMBL/GenBank/DDBJ databases">
        <title>Updated reference genomes for cyclostephanoid diatoms.</title>
        <authorList>
            <person name="Roberts W.R."/>
            <person name="Alverson A.J."/>
        </authorList>
    </citation>
    <scope>NUCLEOTIDE SEQUENCE [LARGE SCALE GENOMIC DNA]</scope>
    <source>
        <strain evidence="15 16">AJA228-03</strain>
    </source>
</reference>
<sequence length="224" mass="25220">MTVSDIRHIACAVGATELLLCLLSRKFIFQSESYTRTVSAFERAKTRRERTVASLAIKQAQPKTQKSMEKDKKKMDRENEELKSLAAEVARRHTLSSFYQSMAFLVLYRVLAAEYGGKVVALLPFQPFKLMQKMTFRGLTLPSEYTPAFADVSNASQACTFAFIYILCTFSVKMMVNMAFGTKPPPGADDGVGNMMETPQSKKMMETFGVKPEEVQEVRKLMGF</sequence>
<keyword evidence="9" id="KW-1133">Transmembrane helix</keyword>
<accession>A0ABD3RF82</accession>
<evidence type="ECO:0000256" key="4">
    <source>
        <dbReference type="ARBA" id="ARBA00022568"/>
    </source>
</evidence>
<feature type="coiled-coil region" evidence="14">
    <location>
        <begin position="65"/>
        <end position="92"/>
    </location>
</feature>
<protein>
    <recommendedName>
        <fullName evidence="17">Calcium load-activated calcium channel</fullName>
    </recommendedName>
</protein>
<evidence type="ECO:0000256" key="10">
    <source>
        <dbReference type="ARBA" id="ARBA00023054"/>
    </source>
</evidence>
<evidence type="ECO:0000256" key="9">
    <source>
        <dbReference type="ARBA" id="ARBA00022989"/>
    </source>
</evidence>
<keyword evidence="13" id="KW-0407">Ion channel</keyword>
<keyword evidence="3" id="KW-0813">Transport</keyword>
<evidence type="ECO:0000313" key="16">
    <source>
        <dbReference type="Proteomes" id="UP001530377"/>
    </source>
</evidence>
<dbReference type="Proteomes" id="UP001530377">
    <property type="component" value="Unassembled WGS sequence"/>
</dbReference>
<dbReference type="PANTHER" id="PTHR20917">
    <property type="entry name" value="PNAS-RELATED"/>
    <property type="match status" value="1"/>
</dbReference>
<evidence type="ECO:0008006" key="17">
    <source>
        <dbReference type="Google" id="ProtNLM"/>
    </source>
</evidence>
<evidence type="ECO:0000256" key="6">
    <source>
        <dbReference type="ARBA" id="ARBA00022692"/>
    </source>
</evidence>
<keyword evidence="10 14" id="KW-0175">Coiled coil</keyword>
<dbReference type="InterPro" id="IPR002809">
    <property type="entry name" value="EMC3/TMCO1"/>
</dbReference>
<name>A0ABD3RF82_9STRA</name>
<evidence type="ECO:0000256" key="7">
    <source>
        <dbReference type="ARBA" id="ARBA00022824"/>
    </source>
</evidence>
<comment type="caution">
    <text evidence="15">The sequence shown here is derived from an EMBL/GenBank/DDBJ whole genome shotgun (WGS) entry which is preliminary data.</text>
</comment>
<evidence type="ECO:0000256" key="12">
    <source>
        <dbReference type="ARBA" id="ARBA00023136"/>
    </source>
</evidence>
<keyword evidence="11" id="KW-0406">Ion transport</keyword>
<dbReference type="AlphaFoldDB" id="A0ABD3RF82"/>
<evidence type="ECO:0000256" key="13">
    <source>
        <dbReference type="ARBA" id="ARBA00023303"/>
    </source>
</evidence>
<gene>
    <name evidence="15" type="ORF">ACHAXA_002762</name>
</gene>
<evidence type="ECO:0000256" key="14">
    <source>
        <dbReference type="SAM" id="Coils"/>
    </source>
</evidence>
<evidence type="ECO:0000313" key="15">
    <source>
        <dbReference type="EMBL" id="KAL3811668.1"/>
    </source>
</evidence>
<keyword evidence="7" id="KW-0256">Endoplasmic reticulum</keyword>
<evidence type="ECO:0000256" key="11">
    <source>
        <dbReference type="ARBA" id="ARBA00023065"/>
    </source>
</evidence>
<dbReference type="InterPro" id="IPR008559">
    <property type="entry name" value="TMCO1"/>
</dbReference>
<dbReference type="PANTHER" id="PTHR20917:SF0">
    <property type="entry name" value="CALCIUM LOAD-ACTIVATED CALCIUM CHANNEL"/>
    <property type="match status" value="1"/>
</dbReference>
<dbReference type="EMBL" id="JALLPB020000244">
    <property type="protein sequence ID" value="KAL3811668.1"/>
    <property type="molecule type" value="Genomic_DNA"/>
</dbReference>
<keyword evidence="8" id="KW-0106">Calcium</keyword>
<comment type="subcellular location">
    <subcellularLocation>
        <location evidence="1">Endoplasmic reticulum membrane</location>
        <topology evidence="1">Multi-pass membrane protein</topology>
    </subcellularLocation>
</comment>
<proteinExistence type="inferred from homology"/>
<evidence type="ECO:0000256" key="3">
    <source>
        <dbReference type="ARBA" id="ARBA00022448"/>
    </source>
</evidence>
<evidence type="ECO:0000256" key="8">
    <source>
        <dbReference type="ARBA" id="ARBA00022837"/>
    </source>
</evidence>